<dbReference type="EMBL" id="JACHIU010000001">
    <property type="protein sequence ID" value="MBB6475361.1"/>
    <property type="molecule type" value="Genomic_DNA"/>
</dbReference>
<name>A0A7X0IHK7_9ACTN</name>
<dbReference type="CDD" id="cd06170">
    <property type="entry name" value="LuxR_C_like"/>
    <property type="match status" value="1"/>
</dbReference>
<keyword evidence="1" id="KW-0547">Nucleotide-binding</keyword>
<dbReference type="GO" id="GO:0003677">
    <property type="term" value="F:DNA binding"/>
    <property type="evidence" value="ECO:0007669"/>
    <property type="project" value="UniProtKB-KW"/>
</dbReference>
<dbReference type="SMART" id="SM00421">
    <property type="entry name" value="HTH_LUXR"/>
    <property type="match status" value="1"/>
</dbReference>
<dbReference type="AlphaFoldDB" id="A0A7X0IHK7"/>
<dbReference type="InterPro" id="IPR011990">
    <property type="entry name" value="TPR-like_helical_dom_sf"/>
</dbReference>
<dbReference type="InterPro" id="IPR041664">
    <property type="entry name" value="AAA_16"/>
</dbReference>
<dbReference type="PROSITE" id="PS00622">
    <property type="entry name" value="HTH_LUXR_1"/>
    <property type="match status" value="1"/>
</dbReference>
<dbReference type="SUPFAM" id="SSF52540">
    <property type="entry name" value="P-loop containing nucleoside triphosphate hydrolases"/>
    <property type="match status" value="1"/>
</dbReference>
<dbReference type="GO" id="GO:0004016">
    <property type="term" value="F:adenylate cyclase activity"/>
    <property type="evidence" value="ECO:0007669"/>
    <property type="project" value="TreeGrafter"/>
</dbReference>
<dbReference type="Gene3D" id="1.25.40.10">
    <property type="entry name" value="Tetratricopeptide repeat domain"/>
    <property type="match status" value="1"/>
</dbReference>
<keyword evidence="5" id="KW-1185">Reference proteome</keyword>
<dbReference type="InterPro" id="IPR027417">
    <property type="entry name" value="P-loop_NTPase"/>
</dbReference>
<dbReference type="SUPFAM" id="SSF48452">
    <property type="entry name" value="TPR-like"/>
    <property type="match status" value="1"/>
</dbReference>
<dbReference type="InterPro" id="IPR016032">
    <property type="entry name" value="Sig_transdc_resp-reg_C-effctor"/>
</dbReference>
<keyword evidence="2" id="KW-0067">ATP-binding</keyword>
<dbReference type="Proteomes" id="UP000555564">
    <property type="component" value="Unassembled WGS sequence"/>
</dbReference>
<dbReference type="GO" id="GO:0005524">
    <property type="term" value="F:ATP binding"/>
    <property type="evidence" value="ECO:0007669"/>
    <property type="project" value="UniProtKB-KW"/>
</dbReference>
<dbReference type="GO" id="GO:0005737">
    <property type="term" value="C:cytoplasm"/>
    <property type="evidence" value="ECO:0007669"/>
    <property type="project" value="TreeGrafter"/>
</dbReference>
<dbReference type="SUPFAM" id="SSF46894">
    <property type="entry name" value="C-terminal effector domain of the bipartite response regulators"/>
    <property type="match status" value="1"/>
</dbReference>
<dbReference type="Pfam" id="PF13191">
    <property type="entry name" value="AAA_16"/>
    <property type="match status" value="1"/>
</dbReference>
<dbReference type="RefSeq" id="WP_184984616.1">
    <property type="nucleotide sequence ID" value="NZ_JACHIU010000001.1"/>
</dbReference>
<dbReference type="PANTHER" id="PTHR16305:SF35">
    <property type="entry name" value="TRANSCRIPTIONAL ACTIVATOR DOMAIN"/>
    <property type="match status" value="1"/>
</dbReference>
<dbReference type="InterPro" id="IPR000792">
    <property type="entry name" value="Tscrpt_reg_LuxR_C"/>
</dbReference>
<evidence type="ECO:0000313" key="4">
    <source>
        <dbReference type="EMBL" id="MBB6475361.1"/>
    </source>
</evidence>
<evidence type="ECO:0000256" key="2">
    <source>
        <dbReference type="ARBA" id="ARBA00022840"/>
    </source>
</evidence>
<organism evidence="4 5">
    <name type="scientific">Sphaerisporangium rubeum</name>
    <dbReference type="NCBI Taxonomy" id="321317"/>
    <lineage>
        <taxon>Bacteria</taxon>
        <taxon>Bacillati</taxon>
        <taxon>Actinomycetota</taxon>
        <taxon>Actinomycetes</taxon>
        <taxon>Streptosporangiales</taxon>
        <taxon>Streptosporangiaceae</taxon>
        <taxon>Sphaerisporangium</taxon>
    </lineage>
</organism>
<reference evidence="4 5" key="1">
    <citation type="submission" date="2020-08" db="EMBL/GenBank/DDBJ databases">
        <title>Sequencing the genomes of 1000 actinobacteria strains.</title>
        <authorList>
            <person name="Klenk H.-P."/>
        </authorList>
    </citation>
    <scope>NUCLEOTIDE SEQUENCE [LARGE SCALE GENOMIC DNA]</scope>
    <source>
        <strain evidence="4 5">DSM 44936</strain>
    </source>
</reference>
<gene>
    <name evidence="4" type="ORF">BJ992_004792</name>
</gene>
<dbReference type="Gene3D" id="1.10.10.10">
    <property type="entry name" value="Winged helix-like DNA-binding domain superfamily/Winged helix DNA-binding domain"/>
    <property type="match status" value="1"/>
</dbReference>
<evidence type="ECO:0000256" key="1">
    <source>
        <dbReference type="ARBA" id="ARBA00022741"/>
    </source>
</evidence>
<evidence type="ECO:0000313" key="5">
    <source>
        <dbReference type="Proteomes" id="UP000555564"/>
    </source>
</evidence>
<dbReference type="PANTHER" id="PTHR16305">
    <property type="entry name" value="TESTICULAR SOLUBLE ADENYLYL CYCLASE"/>
    <property type="match status" value="1"/>
</dbReference>
<dbReference type="Gene3D" id="3.40.50.300">
    <property type="entry name" value="P-loop containing nucleotide triphosphate hydrolases"/>
    <property type="match status" value="1"/>
</dbReference>
<protein>
    <submittedName>
        <fullName evidence="4">DNA-binding CsgD family transcriptional regulator</fullName>
    </submittedName>
</protein>
<dbReference type="PRINTS" id="PR00038">
    <property type="entry name" value="HTHLUXR"/>
</dbReference>
<dbReference type="GO" id="GO:0006355">
    <property type="term" value="P:regulation of DNA-templated transcription"/>
    <property type="evidence" value="ECO:0007669"/>
    <property type="project" value="InterPro"/>
</dbReference>
<evidence type="ECO:0000259" key="3">
    <source>
        <dbReference type="PROSITE" id="PS50043"/>
    </source>
</evidence>
<keyword evidence="4" id="KW-0238">DNA-binding</keyword>
<accession>A0A7X0IHK7</accession>
<dbReference type="Pfam" id="PF00196">
    <property type="entry name" value="GerE"/>
    <property type="match status" value="1"/>
</dbReference>
<comment type="caution">
    <text evidence="4">The sequence shown here is derived from an EMBL/GenBank/DDBJ whole genome shotgun (WGS) entry which is preliminary data.</text>
</comment>
<dbReference type="PROSITE" id="PS50043">
    <property type="entry name" value="HTH_LUXR_2"/>
    <property type="match status" value="1"/>
</dbReference>
<sequence>MTVTTLHNESGRATVVRSSEYDRLAQLAASARERCGAVAELTGDPGTGKTWLLTTLAEQVRREGGTVLRGRCAEAEAEAPFHPLLHAFGTWRGEGGRIVPEAAALLDTLGATTCTGAMSFAERRRFHGAVRTALAGCLGAAPGQTLLLLLDDFHWADPSSVHLVETLMRRPLEGALTLVVAYRPRQVPLRLRSVLEHGAELGTVGSVRLGPLPLTESAALLGDLVTADVRRLHEQGTGNPLYMTALAVPGGGPDDTGPWSHGGLGARLLVETELLPARTRTVLHAAAVLGDVFDMESAAEVAQLDRAETCRLLSDLRTRDLVRYAGTDPGALTFRHPLVRRAVYETIDSCWRASAHRRALDHLARTAASATRLAWHAERSGAETRPSDAGVLAAAAHDALHAGHPAEAAHWVGATLRLRRATAGDTTPEPGLWQPVARAFAATGDAAGLRRLGRDVLGGRQDPRARAEAVAFLSTAMAAVGHGEDALGVIAAELNGAHGADPVTRTLLLGQAQLVKVIGGAIPARTDVEALARNAGYEDPVTRGGRLALLGMCAAITGDTRDAETPLRQAAHALVPGGPIRPATPREAAHLLVLSWAEAMMGWYEDGRAHAGHALTASRERGDVHMLPMLLNTLGYTLYHLGRTADALSATLEARATADRTGRPDQGGLADAVTAAAWAIQGRPTMARYAPPHPVSPSIVSRTPLNALLFAEAALAGGDPQRVVALLLPDGDVKVSEPVPVLAARCYELLAAACLRTGAETGDRIEEWAVRAQRAAAAVGLPEAGGHASLARGHAHSRAQRWDQAVRSYEDALGLLGDTGPAAARARDHLRSATRGGVQGSPGGLADLTVRERQVADLAGEGLKTKDIAGRLRISPRTVDVHLTRVYTKLGVGSRAALARLLAGTPG</sequence>
<dbReference type="InterPro" id="IPR036388">
    <property type="entry name" value="WH-like_DNA-bd_sf"/>
</dbReference>
<proteinExistence type="predicted"/>
<feature type="domain" description="HTH luxR-type" evidence="3">
    <location>
        <begin position="841"/>
        <end position="906"/>
    </location>
</feature>